<gene>
    <name evidence="1" type="ORF">F5891DRAFT_929954</name>
</gene>
<comment type="caution">
    <text evidence="1">The sequence shown here is derived from an EMBL/GenBank/DDBJ whole genome shotgun (WGS) entry which is preliminary data.</text>
</comment>
<feature type="non-terminal residue" evidence="1">
    <location>
        <position position="73"/>
    </location>
</feature>
<dbReference type="Proteomes" id="UP001195769">
    <property type="component" value="Unassembled WGS sequence"/>
</dbReference>
<organism evidence="1 2">
    <name type="scientific">Suillus fuscotomentosus</name>
    <dbReference type="NCBI Taxonomy" id="1912939"/>
    <lineage>
        <taxon>Eukaryota</taxon>
        <taxon>Fungi</taxon>
        <taxon>Dikarya</taxon>
        <taxon>Basidiomycota</taxon>
        <taxon>Agaricomycotina</taxon>
        <taxon>Agaricomycetes</taxon>
        <taxon>Agaricomycetidae</taxon>
        <taxon>Boletales</taxon>
        <taxon>Suillineae</taxon>
        <taxon>Suillaceae</taxon>
        <taxon>Suillus</taxon>
    </lineage>
</organism>
<dbReference type="RefSeq" id="XP_041218357.1">
    <property type="nucleotide sequence ID" value="XM_041373935.1"/>
</dbReference>
<dbReference type="AlphaFoldDB" id="A0AAD4HE26"/>
<proteinExistence type="predicted"/>
<dbReference type="GeneID" id="64668233"/>
<accession>A0AAD4HE26</accession>
<name>A0AAD4HE26_9AGAM</name>
<evidence type="ECO:0000313" key="2">
    <source>
        <dbReference type="Proteomes" id="UP001195769"/>
    </source>
</evidence>
<reference evidence="1" key="1">
    <citation type="journal article" date="2020" name="New Phytol.">
        <title>Comparative genomics reveals dynamic genome evolution in host specialist ectomycorrhizal fungi.</title>
        <authorList>
            <person name="Lofgren L.A."/>
            <person name="Nguyen N.H."/>
            <person name="Vilgalys R."/>
            <person name="Ruytinx J."/>
            <person name="Liao H.L."/>
            <person name="Branco S."/>
            <person name="Kuo A."/>
            <person name="LaButti K."/>
            <person name="Lipzen A."/>
            <person name="Andreopoulos W."/>
            <person name="Pangilinan J."/>
            <person name="Riley R."/>
            <person name="Hundley H."/>
            <person name="Na H."/>
            <person name="Barry K."/>
            <person name="Grigoriev I.V."/>
            <person name="Stajich J.E."/>
            <person name="Kennedy P.G."/>
        </authorList>
    </citation>
    <scope>NUCLEOTIDE SEQUENCE</scope>
    <source>
        <strain evidence="1">FC203</strain>
    </source>
</reference>
<protein>
    <submittedName>
        <fullName evidence="1">Uncharacterized protein</fullName>
    </submittedName>
</protein>
<keyword evidence="2" id="KW-1185">Reference proteome</keyword>
<feature type="non-terminal residue" evidence="1">
    <location>
        <position position="1"/>
    </location>
</feature>
<evidence type="ECO:0000313" key="1">
    <source>
        <dbReference type="EMBL" id="KAG1891881.1"/>
    </source>
</evidence>
<sequence>RLNIITVKCRPSKSPLQGMHSQPLLSGHFSDGQAESIVLTQDFNGEPLRFPLHLWYLPTALLPCASIHCATLH</sequence>
<dbReference type="EMBL" id="JABBWK010000118">
    <property type="protein sequence ID" value="KAG1891881.1"/>
    <property type="molecule type" value="Genomic_DNA"/>
</dbReference>